<dbReference type="EMBL" id="BRXS01000002">
    <property type="protein sequence ID" value="GLC24473.1"/>
    <property type="molecule type" value="Genomic_DNA"/>
</dbReference>
<gene>
    <name evidence="4" type="ORF">rosag_09860</name>
</gene>
<feature type="region of interest" description="Disordered" evidence="2">
    <location>
        <begin position="276"/>
        <end position="337"/>
    </location>
</feature>
<evidence type="ECO:0000313" key="4">
    <source>
        <dbReference type="EMBL" id="GLC24473.1"/>
    </source>
</evidence>
<dbReference type="AlphaFoldDB" id="A0AA37QEW7"/>
<name>A0AA37QEW7_9BACT</name>
<keyword evidence="1" id="KW-0175">Coiled coil</keyword>
<evidence type="ECO:0000256" key="2">
    <source>
        <dbReference type="SAM" id="MobiDB-lite"/>
    </source>
</evidence>
<evidence type="ECO:0000313" key="5">
    <source>
        <dbReference type="Proteomes" id="UP001161325"/>
    </source>
</evidence>
<proteinExistence type="predicted"/>
<dbReference type="Proteomes" id="UP001161325">
    <property type="component" value="Unassembled WGS sequence"/>
</dbReference>
<evidence type="ECO:0008006" key="6">
    <source>
        <dbReference type="Google" id="ProtNLM"/>
    </source>
</evidence>
<dbReference type="InterPro" id="IPR050445">
    <property type="entry name" value="Bact_polysacc_biosynth/exp"/>
</dbReference>
<sequence length="710" mass="72908">MLRAPCCVWSVPSGRTRSTEHDARSFGIQILMSTDLRPAPAAAPLTPPGARGVVVDEALPLPPGVQLRAAWAAARARNAMRHRGLLITGAVLALVLALGALVLVPREAMRAARNAAPRPGEKVDTTALAAAVQAEQREFALADSSVSAGRAAAARARQVLLAARARAAAALPPATPAARDSLAAALGALERLLTRAQTSPLPSSYRALAESPELRGDARVRVLVDSLDEVEREREAFGVVGGVDPIYVSLTNTTTRLGRAIEAVAERRRTALRDALTASESAPMTPGAGAPGAPGAQGAAPAAPAARGAGVPPQTQDAAGAAQPADPANAAPTTGTPAPLVLSAADSATLAALPVADTLGVATRRDAARTRLAQAEATLRAARARNDAVDRRVAAARARANFDTPPVAMLGAALALALVAGFAAALGGEVRRPRVADAREAERVTRTRVLAVVRPEAVIAERARRRADVDTPPLVDTSVESYRLLYLSMAATGAAVPVVTVVGAEAAIAAAVAANVAAIAAEDGRSTLVVDADMGRAAASVAFGVGMRPGLAEVLRAGLPVTEAIVPVPVGRALHVDLVPAGLAPTPPIVRAAHELPPGAQRHDDDPVVLGSALEPLRDDLARLSRRYDLTVVSIPPTEVDRGAHSVLVAPDVIVCARTGHTPLTGLAREITRLRALGARVRGLVLWEGEPPVIPTRAELREAARDTRAA</sequence>
<dbReference type="InterPro" id="IPR027417">
    <property type="entry name" value="P-loop_NTPase"/>
</dbReference>
<dbReference type="PANTHER" id="PTHR32309">
    <property type="entry name" value="TYROSINE-PROTEIN KINASE"/>
    <property type="match status" value="1"/>
</dbReference>
<keyword evidence="3" id="KW-1133">Transmembrane helix</keyword>
<dbReference type="SUPFAM" id="SSF52540">
    <property type="entry name" value="P-loop containing nucleoside triphosphate hydrolases"/>
    <property type="match status" value="1"/>
</dbReference>
<dbReference type="Gene3D" id="3.40.50.300">
    <property type="entry name" value="P-loop containing nucleotide triphosphate hydrolases"/>
    <property type="match status" value="1"/>
</dbReference>
<feature type="compositionally biased region" description="Low complexity" evidence="2">
    <location>
        <begin position="286"/>
        <end position="337"/>
    </location>
</feature>
<evidence type="ECO:0000256" key="1">
    <source>
        <dbReference type="SAM" id="Coils"/>
    </source>
</evidence>
<keyword evidence="5" id="KW-1185">Reference proteome</keyword>
<reference evidence="4" key="1">
    <citation type="submission" date="2022-08" db="EMBL/GenBank/DDBJ databases">
        <title>Draft genome sequencing of Roseisolibacter agri AW1220.</title>
        <authorList>
            <person name="Tobiishi Y."/>
            <person name="Tonouchi A."/>
        </authorList>
    </citation>
    <scope>NUCLEOTIDE SEQUENCE</scope>
    <source>
        <strain evidence="4">AW1220</strain>
    </source>
</reference>
<feature type="transmembrane region" description="Helical" evidence="3">
    <location>
        <begin position="85"/>
        <end position="104"/>
    </location>
</feature>
<keyword evidence="3" id="KW-0472">Membrane</keyword>
<organism evidence="4 5">
    <name type="scientific">Roseisolibacter agri</name>
    <dbReference type="NCBI Taxonomy" id="2014610"/>
    <lineage>
        <taxon>Bacteria</taxon>
        <taxon>Pseudomonadati</taxon>
        <taxon>Gemmatimonadota</taxon>
        <taxon>Gemmatimonadia</taxon>
        <taxon>Gemmatimonadales</taxon>
        <taxon>Gemmatimonadaceae</taxon>
        <taxon>Roseisolibacter</taxon>
    </lineage>
</organism>
<dbReference type="PANTHER" id="PTHR32309:SF31">
    <property type="entry name" value="CAPSULAR EXOPOLYSACCHARIDE FAMILY"/>
    <property type="match status" value="1"/>
</dbReference>
<keyword evidence="3" id="KW-0812">Transmembrane</keyword>
<feature type="coiled-coil region" evidence="1">
    <location>
        <begin position="365"/>
        <end position="399"/>
    </location>
</feature>
<protein>
    <recommendedName>
        <fullName evidence="6">Polysaccharide chain length determinant N-terminal domain-containing protein</fullName>
    </recommendedName>
</protein>
<comment type="caution">
    <text evidence="4">The sequence shown here is derived from an EMBL/GenBank/DDBJ whole genome shotgun (WGS) entry which is preliminary data.</text>
</comment>
<evidence type="ECO:0000256" key="3">
    <source>
        <dbReference type="SAM" id="Phobius"/>
    </source>
</evidence>
<accession>A0AA37QEW7</accession>